<sequence length="99" mass="11209">MGDERAMRGSCLRQLEQLGLRSEHRVRARPHWWACQHSHCHKDDVGLVVAPAQGLTKPSAHFFYITVSSDKPDCELNRPSCFQMLLSASPQWVYSTGSL</sequence>
<reference evidence="1 2" key="1">
    <citation type="journal article" date="2023" name="Genes (Basel)">
        <title>Chromosome-Level Genome Assembly and Circadian Gene Repertoire of the Patagonia Blennie Eleginops maclovinus-The Closest Ancestral Proxy of Antarctic Cryonotothenioids.</title>
        <authorList>
            <person name="Cheng C.C."/>
            <person name="Rivera-Colon A.G."/>
            <person name="Minhas B.F."/>
            <person name="Wilson L."/>
            <person name="Rayamajhi N."/>
            <person name="Vargas-Chacoff L."/>
            <person name="Catchen J.M."/>
        </authorList>
    </citation>
    <scope>NUCLEOTIDE SEQUENCE [LARGE SCALE GENOMIC DNA]</scope>
    <source>
        <strain evidence="1">JMC-PN-2008</strain>
    </source>
</reference>
<accession>A0AAN7X7P6</accession>
<evidence type="ECO:0000313" key="1">
    <source>
        <dbReference type="EMBL" id="KAK5859141.1"/>
    </source>
</evidence>
<evidence type="ECO:0000313" key="2">
    <source>
        <dbReference type="Proteomes" id="UP001346869"/>
    </source>
</evidence>
<protein>
    <submittedName>
        <fullName evidence="1">Uncharacterized protein</fullName>
    </submittedName>
</protein>
<keyword evidence="2" id="KW-1185">Reference proteome</keyword>
<dbReference type="EMBL" id="JAUZQC010000015">
    <property type="protein sequence ID" value="KAK5859141.1"/>
    <property type="molecule type" value="Genomic_DNA"/>
</dbReference>
<proteinExistence type="predicted"/>
<dbReference type="AlphaFoldDB" id="A0AAN7X7P6"/>
<comment type="caution">
    <text evidence="1">The sequence shown here is derived from an EMBL/GenBank/DDBJ whole genome shotgun (WGS) entry which is preliminary data.</text>
</comment>
<organism evidence="1 2">
    <name type="scientific">Eleginops maclovinus</name>
    <name type="common">Patagonian blennie</name>
    <name type="synonym">Eleginus maclovinus</name>
    <dbReference type="NCBI Taxonomy" id="56733"/>
    <lineage>
        <taxon>Eukaryota</taxon>
        <taxon>Metazoa</taxon>
        <taxon>Chordata</taxon>
        <taxon>Craniata</taxon>
        <taxon>Vertebrata</taxon>
        <taxon>Euteleostomi</taxon>
        <taxon>Actinopterygii</taxon>
        <taxon>Neopterygii</taxon>
        <taxon>Teleostei</taxon>
        <taxon>Neoteleostei</taxon>
        <taxon>Acanthomorphata</taxon>
        <taxon>Eupercaria</taxon>
        <taxon>Perciformes</taxon>
        <taxon>Notothenioidei</taxon>
        <taxon>Eleginopidae</taxon>
        <taxon>Eleginops</taxon>
    </lineage>
</organism>
<reference evidence="1 2" key="2">
    <citation type="journal article" date="2023" name="Mol. Biol. Evol.">
        <title>Genomics of Secondarily Temperate Adaptation in the Only Non-Antarctic Icefish.</title>
        <authorList>
            <person name="Rivera-Colon A.G."/>
            <person name="Rayamajhi N."/>
            <person name="Minhas B.F."/>
            <person name="Madrigal G."/>
            <person name="Bilyk K.T."/>
            <person name="Yoon V."/>
            <person name="Hune M."/>
            <person name="Gregory S."/>
            <person name="Cheng C.H.C."/>
            <person name="Catchen J.M."/>
        </authorList>
    </citation>
    <scope>NUCLEOTIDE SEQUENCE [LARGE SCALE GENOMIC DNA]</scope>
    <source>
        <strain evidence="1">JMC-PN-2008</strain>
    </source>
</reference>
<name>A0AAN7X7P6_ELEMC</name>
<gene>
    <name evidence="1" type="ORF">PBY51_003229</name>
</gene>
<dbReference type="Proteomes" id="UP001346869">
    <property type="component" value="Unassembled WGS sequence"/>
</dbReference>